<evidence type="ECO:0000256" key="4">
    <source>
        <dbReference type="ARBA" id="ARBA00022722"/>
    </source>
</evidence>
<keyword evidence="5" id="KW-0479">Metal-binding</keyword>
<dbReference type="GO" id="GO:0046872">
    <property type="term" value="F:metal ion binding"/>
    <property type="evidence" value="ECO:0007669"/>
    <property type="project" value="UniProtKB-KW"/>
</dbReference>
<evidence type="ECO:0000256" key="5">
    <source>
        <dbReference type="ARBA" id="ARBA00022723"/>
    </source>
</evidence>
<evidence type="ECO:0000313" key="9">
    <source>
        <dbReference type="EMBL" id="KAJ8972776.1"/>
    </source>
</evidence>
<evidence type="ECO:0000256" key="1">
    <source>
        <dbReference type="ARBA" id="ARBA00001968"/>
    </source>
</evidence>
<evidence type="ECO:0000313" key="10">
    <source>
        <dbReference type="Proteomes" id="UP001162156"/>
    </source>
</evidence>
<evidence type="ECO:0000259" key="8">
    <source>
        <dbReference type="Pfam" id="PF13359"/>
    </source>
</evidence>
<dbReference type="AlphaFoldDB" id="A0AAV8ZXY2"/>
<comment type="cofactor">
    <cofactor evidence="1">
        <name>a divalent metal cation</name>
        <dbReference type="ChEBI" id="CHEBI:60240"/>
    </cofactor>
</comment>
<reference evidence="9" key="1">
    <citation type="journal article" date="2023" name="Insect Mol. Biol.">
        <title>Genome sequencing provides insights into the evolution of gene families encoding plant cell wall-degrading enzymes in longhorned beetles.</title>
        <authorList>
            <person name="Shin N.R."/>
            <person name="Okamura Y."/>
            <person name="Kirsch R."/>
            <person name="Pauchet Y."/>
        </authorList>
    </citation>
    <scope>NUCLEOTIDE SEQUENCE</scope>
    <source>
        <strain evidence="9">RBIC_L_NR</strain>
    </source>
</reference>
<comment type="caution">
    <text evidence="9">The sequence shown here is derived from an EMBL/GenBank/DDBJ whole genome shotgun (WGS) entry which is preliminary data.</text>
</comment>
<comment type="subcellular location">
    <subcellularLocation>
        <location evidence="2">Nucleus</location>
    </subcellularLocation>
</comment>
<dbReference type="InterPro" id="IPR027806">
    <property type="entry name" value="HARBI1_dom"/>
</dbReference>
<keyword evidence="6" id="KW-0378">Hydrolase</keyword>
<keyword evidence="4" id="KW-0540">Nuclease</keyword>
<dbReference type="GO" id="GO:0005634">
    <property type="term" value="C:nucleus"/>
    <property type="evidence" value="ECO:0007669"/>
    <property type="project" value="UniProtKB-SubCell"/>
</dbReference>
<dbReference type="Proteomes" id="UP001162156">
    <property type="component" value="Unassembled WGS sequence"/>
</dbReference>
<dbReference type="EMBL" id="JANEYF010000017">
    <property type="protein sequence ID" value="KAJ8972776.1"/>
    <property type="molecule type" value="Genomic_DNA"/>
</dbReference>
<keyword evidence="10" id="KW-1185">Reference proteome</keyword>
<dbReference type="Pfam" id="PF13359">
    <property type="entry name" value="DDE_Tnp_4"/>
    <property type="match status" value="1"/>
</dbReference>
<evidence type="ECO:0000256" key="7">
    <source>
        <dbReference type="ARBA" id="ARBA00023242"/>
    </source>
</evidence>
<name>A0AAV8ZXY2_9CUCU</name>
<sequence length="209" mass="23992">MSDHLSSCDDDLEDFVDLIEVPKNTGILQLSKGNSPKISALKLITVFLWFVGNEAASFRDVADRFSITKSSLLKIIRKATYFLSNLSREVIRWQTTNEKIQIERHFRQNNFPGAIGITDGTHIRIEKPGEDPDSYLYRKHYHSIQAQIVCDHQQRIRDIFVGYPGSVHDSRVLKTTSPLYQMLAEKCEDFIILGDNGYQCEKFADSFSR</sequence>
<proteinExistence type="inferred from homology"/>
<feature type="domain" description="DDE Tnp4" evidence="8">
    <location>
        <begin position="119"/>
        <end position="202"/>
    </location>
</feature>
<dbReference type="GO" id="GO:0016787">
    <property type="term" value="F:hydrolase activity"/>
    <property type="evidence" value="ECO:0007669"/>
    <property type="project" value="UniProtKB-KW"/>
</dbReference>
<keyword evidence="7" id="KW-0539">Nucleus</keyword>
<dbReference type="PANTHER" id="PTHR22930">
    <property type="match status" value="1"/>
</dbReference>
<dbReference type="GO" id="GO:0004518">
    <property type="term" value="F:nuclease activity"/>
    <property type="evidence" value="ECO:0007669"/>
    <property type="project" value="UniProtKB-KW"/>
</dbReference>
<evidence type="ECO:0000256" key="6">
    <source>
        <dbReference type="ARBA" id="ARBA00022801"/>
    </source>
</evidence>
<gene>
    <name evidence="9" type="ORF">NQ314_000044</name>
</gene>
<dbReference type="PANTHER" id="PTHR22930:SF85">
    <property type="entry name" value="GH03217P-RELATED"/>
    <property type="match status" value="1"/>
</dbReference>
<protein>
    <recommendedName>
        <fullName evidence="8">DDE Tnp4 domain-containing protein</fullName>
    </recommendedName>
</protein>
<organism evidence="9 10">
    <name type="scientific">Rhamnusium bicolor</name>
    <dbReference type="NCBI Taxonomy" id="1586634"/>
    <lineage>
        <taxon>Eukaryota</taxon>
        <taxon>Metazoa</taxon>
        <taxon>Ecdysozoa</taxon>
        <taxon>Arthropoda</taxon>
        <taxon>Hexapoda</taxon>
        <taxon>Insecta</taxon>
        <taxon>Pterygota</taxon>
        <taxon>Neoptera</taxon>
        <taxon>Endopterygota</taxon>
        <taxon>Coleoptera</taxon>
        <taxon>Polyphaga</taxon>
        <taxon>Cucujiformia</taxon>
        <taxon>Chrysomeloidea</taxon>
        <taxon>Cerambycidae</taxon>
        <taxon>Lepturinae</taxon>
        <taxon>Rhagiini</taxon>
        <taxon>Rhamnusium</taxon>
    </lineage>
</organism>
<comment type="similarity">
    <text evidence="3">Belongs to the HARBI1 family.</text>
</comment>
<accession>A0AAV8ZXY2</accession>
<evidence type="ECO:0000256" key="3">
    <source>
        <dbReference type="ARBA" id="ARBA00006958"/>
    </source>
</evidence>
<dbReference type="InterPro" id="IPR045249">
    <property type="entry name" value="HARBI1-like"/>
</dbReference>
<evidence type="ECO:0000256" key="2">
    <source>
        <dbReference type="ARBA" id="ARBA00004123"/>
    </source>
</evidence>